<keyword evidence="1 3" id="KW-0378">Hydrolase</keyword>
<name>S7T020_9BACT</name>
<dbReference type="eggNOG" id="COG1443">
    <property type="taxonomic scope" value="Bacteria"/>
</dbReference>
<dbReference type="OrthoDB" id="9804563at2"/>
<dbReference type="Pfam" id="PF00293">
    <property type="entry name" value="NUDIX"/>
    <property type="match status" value="1"/>
</dbReference>
<dbReference type="InterPro" id="IPR015797">
    <property type="entry name" value="NUDIX_hydrolase-like_dom_sf"/>
</dbReference>
<dbReference type="EMBL" id="ATHI01000032">
    <property type="protein sequence ID" value="EPR30422.1"/>
    <property type="molecule type" value="Genomic_DNA"/>
</dbReference>
<sequence>MARKSRRRTLTPSDHAPRDVEYIEVVDEGNRPLAVMGIDDVHAQTLMHRSVVVLVYNAQGKVYLQRRSASKSRFPGRWDLSATGHVTAGEAVEDAAARELAEELGITGKRLRRVGEASPSPATGYEFVTVFSAGVVQETPVPNPDEVDGGYFVDRTELSCLIDQFRELLTPTLLHFWENNLLFSHPLESGGQTLGPTA</sequence>
<reference evidence="3 4" key="1">
    <citation type="journal article" date="2013" name="Genome Announc.">
        <title>Draft genome sequences for three mercury-methylating, sulfate-reducing bacteria.</title>
        <authorList>
            <person name="Brown S.D."/>
            <person name="Hurt R.A.Jr."/>
            <person name="Gilmour C.C."/>
            <person name="Elias D.A."/>
        </authorList>
    </citation>
    <scope>NUCLEOTIDE SEQUENCE [LARGE SCALE GENOMIC DNA]</scope>
    <source>
        <strain evidence="3 4">DSM 16529</strain>
    </source>
</reference>
<dbReference type="Proteomes" id="UP000014975">
    <property type="component" value="Unassembled WGS sequence"/>
</dbReference>
<organism evidence="3 4">
    <name type="scientific">Alkalidesulfovibrio alkalitolerans DSM 16529</name>
    <dbReference type="NCBI Taxonomy" id="1121439"/>
    <lineage>
        <taxon>Bacteria</taxon>
        <taxon>Pseudomonadati</taxon>
        <taxon>Thermodesulfobacteriota</taxon>
        <taxon>Desulfovibrionia</taxon>
        <taxon>Desulfovibrionales</taxon>
        <taxon>Desulfovibrionaceae</taxon>
        <taxon>Alkalidesulfovibrio</taxon>
    </lineage>
</organism>
<dbReference type="GO" id="GO:0016787">
    <property type="term" value="F:hydrolase activity"/>
    <property type="evidence" value="ECO:0007669"/>
    <property type="project" value="UniProtKB-KW"/>
</dbReference>
<dbReference type="RefSeq" id="WP_020888258.1">
    <property type="nucleotide sequence ID" value="NZ_ATHI01000032.1"/>
</dbReference>
<evidence type="ECO:0000313" key="4">
    <source>
        <dbReference type="Proteomes" id="UP000014975"/>
    </source>
</evidence>
<protein>
    <submittedName>
        <fullName evidence="3">NUDIX hydrolase</fullName>
    </submittedName>
</protein>
<dbReference type="PATRIC" id="fig|1121439.3.peg.2949"/>
<comment type="caution">
    <text evidence="3">The sequence shown here is derived from an EMBL/GenBank/DDBJ whole genome shotgun (WGS) entry which is preliminary data.</text>
</comment>
<dbReference type="STRING" id="1121439.dsat_1562"/>
<dbReference type="Gene3D" id="3.90.79.10">
    <property type="entry name" value="Nucleoside Triphosphate Pyrophosphohydrolase"/>
    <property type="match status" value="1"/>
</dbReference>
<dbReference type="AlphaFoldDB" id="S7T020"/>
<proteinExistence type="predicted"/>
<dbReference type="PANTHER" id="PTHR10885">
    <property type="entry name" value="ISOPENTENYL-DIPHOSPHATE DELTA-ISOMERASE"/>
    <property type="match status" value="1"/>
</dbReference>
<dbReference type="InterPro" id="IPR020084">
    <property type="entry name" value="NUDIX_hydrolase_CS"/>
</dbReference>
<evidence type="ECO:0000313" key="3">
    <source>
        <dbReference type="EMBL" id="EPR30422.1"/>
    </source>
</evidence>
<dbReference type="InterPro" id="IPR000086">
    <property type="entry name" value="NUDIX_hydrolase_dom"/>
</dbReference>
<accession>S7T020</accession>
<feature type="domain" description="Nudix hydrolase" evidence="2">
    <location>
        <begin position="46"/>
        <end position="175"/>
    </location>
</feature>
<evidence type="ECO:0000256" key="1">
    <source>
        <dbReference type="ARBA" id="ARBA00022801"/>
    </source>
</evidence>
<dbReference type="PROSITE" id="PS51462">
    <property type="entry name" value="NUDIX"/>
    <property type="match status" value="1"/>
</dbReference>
<evidence type="ECO:0000259" key="2">
    <source>
        <dbReference type="PROSITE" id="PS51462"/>
    </source>
</evidence>
<dbReference type="CDD" id="cd04692">
    <property type="entry name" value="NUDIX_Hydrolase"/>
    <property type="match status" value="1"/>
</dbReference>
<dbReference type="SUPFAM" id="SSF55811">
    <property type="entry name" value="Nudix"/>
    <property type="match status" value="1"/>
</dbReference>
<keyword evidence="4" id="KW-1185">Reference proteome</keyword>
<gene>
    <name evidence="3" type="ORF">dsat_1562</name>
</gene>
<dbReference type="PROSITE" id="PS00893">
    <property type="entry name" value="NUDIX_BOX"/>
    <property type="match status" value="1"/>
</dbReference>
<dbReference type="PANTHER" id="PTHR10885:SF0">
    <property type="entry name" value="ISOPENTENYL-DIPHOSPHATE DELTA-ISOMERASE"/>
    <property type="match status" value="1"/>
</dbReference>